<evidence type="ECO:0008006" key="4">
    <source>
        <dbReference type="Google" id="ProtNLM"/>
    </source>
</evidence>
<gene>
    <name evidence="2" type="ORF">G3T16_01920</name>
</gene>
<sequence>MSVTLENPLTAAPRRAPLITLALAALALVAASPAVVACDQPAFSYQIPDGKSADEAAMAAAQQAVKSYVEAGESFISCLEQDGSVNSGNLARLRNSTIDDMEQIAAKFNRQLRQYRKAN</sequence>
<protein>
    <recommendedName>
        <fullName evidence="4">UrcA family protein</fullName>
    </recommendedName>
</protein>
<accession>A0A6C0TX46</accession>
<dbReference type="AlphaFoldDB" id="A0A6C0TX46"/>
<name>A0A6C0TX46_9GAMM</name>
<dbReference type="KEGG" id="kim:G3T16_01920"/>
<dbReference type="Proteomes" id="UP000477680">
    <property type="component" value="Chromosome"/>
</dbReference>
<keyword evidence="1" id="KW-0732">Signal</keyword>
<dbReference type="EMBL" id="CP048711">
    <property type="protein sequence ID" value="QIB64346.1"/>
    <property type="molecule type" value="Genomic_DNA"/>
</dbReference>
<keyword evidence="3" id="KW-1185">Reference proteome</keyword>
<reference evidence="2 3" key="1">
    <citation type="submission" date="2020-02" db="EMBL/GenBank/DDBJ databases">
        <title>Genome sequencing for Kineobactrum sp. M2.</title>
        <authorList>
            <person name="Park S.-J."/>
        </authorList>
    </citation>
    <scope>NUCLEOTIDE SEQUENCE [LARGE SCALE GENOMIC DNA]</scope>
    <source>
        <strain evidence="2 3">M2</strain>
    </source>
</reference>
<feature type="signal peptide" evidence="1">
    <location>
        <begin position="1"/>
        <end position="37"/>
    </location>
</feature>
<evidence type="ECO:0000313" key="2">
    <source>
        <dbReference type="EMBL" id="QIB64346.1"/>
    </source>
</evidence>
<feature type="chain" id="PRO_5025548109" description="UrcA family protein" evidence="1">
    <location>
        <begin position="38"/>
        <end position="119"/>
    </location>
</feature>
<proteinExistence type="predicted"/>
<organism evidence="2 3">
    <name type="scientific">Kineobactrum salinum</name>
    <dbReference type="NCBI Taxonomy" id="2708301"/>
    <lineage>
        <taxon>Bacteria</taxon>
        <taxon>Pseudomonadati</taxon>
        <taxon>Pseudomonadota</taxon>
        <taxon>Gammaproteobacteria</taxon>
        <taxon>Cellvibrionales</taxon>
        <taxon>Halieaceae</taxon>
        <taxon>Kineobactrum</taxon>
    </lineage>
</organism>
<evidence type="ECO:0000256" key="1">
    <source>
        <dbReference type="SAM" id="SignalP"/>
    </source>
</evidence>
<dbReference type="RefSeq" id="WP_163493596.1">
    <property type="nucleotide sequence ID" value="NZ_CP048711.1"/>
</dbReference>
<evidence type="ECO:0000313" key="3">
    <source>
        <dbReference type="Proteomes" id="UP000477680"/>
    </source>
</evidence>